<evidence type="ECO:0000313" key="10">
    <source>
        <dbReference type="EMBL" id="KAA2238281.1"/>
    </source>
</evidence>
<dbReference type="AlphaFoldDB" id="A0A5B2VGP4"/>
<keyword evidence="11" id="KW-1185">Reference proteome</keyword>
<evidence type="ECO:0000256" key="5">
    <source>
        <dbReference type="ARBA" id="ARBA00018539"/>
    </source>
</evidence>
<dbReference type="EMBL" id="VUOA01000014">
    <property type="protein sequence ID" value="KAA2238281.1"/>
    <property type="molecule type" value="Genomic_DNA"/>
</dbReference>
<dbReference type="PANTHER" id="PTHR10788">
    <property type="entry name" value="TREHALOSE-6-PHOSPHATE SYNTHASE"/>
    <property type="match status" value="1"/>
</dbReference>
<evidence type="ECO:0000313" key="11">
    <source>
        <dbReference type="Proteomes" id="UP000323142"/>
    </source>
</evidence>
<dbReference type="PANTHER" id="PTHR10788:SF106">
    <property type="entry name" value="BCDNA.GH08860"/>
    <property type="match status" value="1"/>
</dbReference>
<gene>
    <name evidence="10" type="primary">otsA</name>
    <name evidence="10" type="ORF">F0L46_06015</name>
</gene>
<evidence type="ECO:0000256" key="8">
    <source>
        <dbReference type="ARBA" id="ARBA00048039"/>
    </source>
</evidence>
<comment type="subunit">
    <text evidence="3 9">Homotetramer.</text>
</comment>
<dbReference type="NCBIfam" id="TIGR02400">
    <property type="entry name" value="trehalose_OtsA"/>
    <property type="match status" value="1"/>
</dbReference>
<comment type="function">
    <text evidence="9">Probably involved in the osmoprotection via the biosynthesis of trehalose. Catalyzes the transfer of glucose from UDP-alpha-D-glucose (UDP-Glc) to D-glucose 6-phosphate (Glc-6-P) to form trehalose-6-phosphate. Acts with retention of the anomeric configuration of the UDP-sugar donor.</text>
</comment>
<dbReference type="GO" id="GO:0005992">
    <property type="term" value="P:trehalose biosynthetic process"/>
    <property type="evidence" value="ECO:0007669"/>
    <property type="project" value="UniProtKB-UniRule"/>
</dbReference>
<evidence type="ECO:0000256" key="2">
    <source>
        <dbReference type="ARBA" id="ARBA00008799"/>
    </source>
</evidence>
<dbReference type="OrthoDB" id="9815690at2"/>
<accession>A0A5B2VGP4</accession>
<dbReference type="GO" id="GO:0003825">
    <property type="term" value="F:alpha,alpha-trehalose-phosphate synthase (UDP-forming) activity"/>
    <property type="evidence" value="ECO:0007669"/>
    <property type="project" value="UniProtKB-UniRule"/>
</dbReference>
<dbReference type="RefSeq" id="WP_149816229.1">
    <property type="nucleotide sequence ID" value="NZ_VUOA01000014.1"/>
</dbReference>
<organism evidence="10 11">
    <name type="scientific">Salinarimonas soli</name>
    <dbReference type="NCBI Taxonomy" id="1638099"/>
    <lineage>
        <taxon>Bacteria</taxon>
        <taxon>Pseudomonadati</taxon>
        <taxon>Pseudomonadota</taxon>
        <taxon>Alphaproteobacteria</taxon>
        <taxon>Hyphomicrobiales</taxon>
        <taxon>Salinarimonadaceae</taxon>
        <taxon>Salinarimonas</taxon>
    </lineage>
</organism>
<evidence type="ECO:0000256" key="1">
    <source>
        <dbReference type="ARBA" id="ARBA00005199"/>
    </source>
</evidence>
<dbReference type="EC" id="2.4.1.15" evidence="4 9"/>
<dbReference type="InterPro" id="IPR012766">
    <property type="entry name" value="Trehalose_OtsA"/>
</dbReference>
<evidence type="ECO:0000256" key="7">
    <source>
        <dbReference type="ARBA" id="ARBA00022679"/>
    </source>
</evidence>
<dbReference type="SUPFAM" id="SSF53756">
    <property type="entry name" value="UDP-Glycosyltransferase/glycogen phosphorylase"/>
    <property type="match status" value="1"/>
</dbReference>
<dbReference type="InterPro" id="IPR001830">
    <property type="entry name" value="Glyco_trans_20"/>
</dbReference>
<protein>
    <recommendedName>
        <fullName evidence="5 9">Trehalose-6-phosphate synthase</fullName>
        <ecNumber evidence="4 9">2.4.1.15</ecNumber>
    </recommendedName>
    <alternativeName>
        <fullName evidence="9">Osmoregulatory trehalose synthesis protein A</fullName>
    </alternativeName>
    <alternativeName>
        <fullName evidence="9">UDP-glucose-glucosephosphate glucosyltransferase</fullName>
    </alternativeName>
</protein>
<evidence type="ECO:0000256" key="4">
    <source>
        <dbReference type="ARBA" id="ARBA00012538"/>
    </source>
</evidence>
<dbReference type="Gene3D" id="3.40.50.2000">
    <property type="entry name" value="Glycogen Phosphorylase B"/>
    <property type="match status" value="2"/>
</dbReference>
<dbReference type="UniPathway" id="UPA00299"/>
<evidence type="ECO:0000256" key="9">
    <source>
        <dbReference type="RuleBase" id="RU362045"/>
    </source>
</evidence>
<keyword evidence="7 9" id="KW-0808">Transferase</keyword>
<dbReference type="Pfam" id="PF00982">
    <property type="entry name" value="Glyco_transf_20"/>
    <property type="match status" value="1"/>
</dbReference>
<reference evidence="10 11" key="2">
    <citation type="submission" date="2019-09" db="EMBL/GenBank/DDBJ databases">
        <authorList>
            <person name="Jin C."/>
        </authorList>
    </citation>
    <scope>NUCLEOTIDE SEQUENCE [LARGE SCALE GENOMIC DNA]</scope>
    <source>
        <strain evidence="10 11">BN140002</strain>
    </source>
</reference>
<sequence length="491" mass="54077">MAFGSDDDNAAAGASTARLVVVSNRVPVPTGTGHKAAGGLAVALEAALKSHGGVWYGWSGRIVDGPPSPEPEQKRVGEITFAVLDLAQRDYDLYYSGFANRALWPVCHYRLDLIQIDGEDTEGYFRVNDAFATSLVPLLRPDDLVWVHDYHFLPLGKALRDRGAGNRIGFFLHIPWPPPDVASAMPAYATLLEALTAYDVLGFQTQQDAENFGRCLERDGFARHVADGIYETGGRRFLVKAFPIGIDVEAFRRTANRAVRNSVVQRFRASIGERRLVIGVDRLDYSKGIRERVDAFGCFVRSNPKVRGRVTYLQITPKSRSEVPEYRRMQEEVAEEVGSLNGSLGELDWIPVRYLNQTVNHASLAGLYRMASVGLVTPLRDGMNLVAKEFVAAQSPDDPGVLILSRFAGAAHELDGALIVNPYDIEATARAIARAYDMELEERQERWASMSARLPETDVNVWWKHFLSHLETPAAIPAGAETSTPPPAAST</sequence>
<name>A0A5B2VGP4_9HYPH</name>
<keyword evidence="6 9" id="KW-0328">Glycosyltransferase</keyword>
<proteinExistence type="inferred from homology"/>
<comment type="pathway">
    <text evidence="1 9">Glycan biosynthesis; trehalose biosynthesis.</text>
</comment>
<evidence type="ECO:0000256" key="3">
    <source>
        <dbReference type="ARBA" id="ARBA00011881"/>
    </source>
</evidence>
<dbReference type="Proteomes" id="UP000323142">
    <property type="component" value="Unassembled WGS sequence"/>
</dbReference>
<comment type="catalytic activity">
    <reaction evidence="8 9">
        <text>D-glucose 6-phosphate + UDP-alpha-D-glucose = alpha,alpha-trehalose 6-phosphate + UDP + H(+)</text>
        <dbReference type="Rhea" id="RHEA:18889"/>
        <dbReference type="ChEBI" id="CHEBI:15378"/>
        <dbReference type="ChEBI" id="CHEBI:58223"/>
        <dbReference type="ChEBI" id="CHEBI:58429"/>
        <dbReference type="ChEBI" id="CHEBI:58885"/>
        <dbReference type="ChEBI" id="CHEBI:61548"/>
        <dbReference type="EC" id="2.4.1.15"/>
    </reaction>
</comment>
<dbReference type="CDD" id="cd03788">
    <property type="entry name" value="GT20_TPS"/>
    <property type="match status" value="1"/>
</dbReference>
<reference evidence="10 11" key="1">
    <citation type="submission" date="2019-09" db="EMBL/GenBank/DDBJ databases">
        <title>Salinarimonas rosea gen. nov., sp. nov., a new member of the a-2 subgroup of the Proteobacteria.</title>
        <authorList>
            <person name="Liu J."/>
        </authorList>
    </citation>
    <scope>NUCLEOTIDE SEQUENCE [LARGE SCALE GENOMIC DNA]</scope>
    <source>
        <strain evidence="10 11">BN140002</strain>
    </source>
</reference>
<comment type="similarity">
    <text evidence="2 9">Belongs to the glycosyltransferase 20 family.</text>
</comment>
<comment type="caution">
    <text evidence="10">The sequence shown here is derived from an EMBL/GenBank/DDBJ whole genome shotgun (WGS) entry which is preliminary data.</text>
</comment>
<evidence type="ECO:0000256" key="6">
    <source>
        <dbReference type="ARBA" id="ARBA00022676"/>
    </source>
</evidence>